<comment type="similarity">
    <text evidence="1 11">Belongs to the peptidase M48B family.</text>
</comment>
<evidence type="ECO:0000256" key="1">
    <source>
        <dbReference type="ARBA" id="ARBA00009779"/>
    </source>
</evidence>
<dbReference type="InterPro" id="IPR022919">
    <property type="entry name" value="Pept_M48_protease_HtpX"/>
</dbReference>
<dbReference type="InterPro" id="IPR050083">
    <property type="entry name" value="HtpX_protease"/>
</dbReference>
<dbReference type="KEGG" id="ipc:IPA_07280"/>
<keyword evidence="5 11" id="KW-0479">Metal-binding</keyword>
<dbReference type="GO" id="GO:0004222">
    <property type="term" value="F:metalloendopeptidase activity"/>
    <property type="evidence" value="ECO:0007669"/>
    <property type="project" value="UniProtKB-UniRule"/>
</dbReference>
<feature type="binding site" evidence="11">
    <location>
        <position position="249"/>
    </location>
    <ligand>
        <name>Zn(2+)</name>
        <dbReference type="ChEBI" id="CHEBI:29105"/>
        <note>catalytic</note>
    </ligand>
</feature>
<evidence type="ECO:0000256" key="5">
    <source>
        <dbReference type="ARBA" id="ARBA00022723"/>
    </source>
</evidence>
<feature type="transmembrane region" description="Helical" evidence="11">
    <location>
        <begin position="219"/>
        <end position="241"/>
    </location>
</feature>
<feature type="domain" description="Peptidase M48" evidence="12">
    <location>
        <begin position="107"/>
        <end position="351"/>
    </location>
</feature>
<dbReference type="PANTHER" id="PTHR43221">
    <property type="entry name" value="PROTEASE HTPX"/>
    <property type="match status" value="1"/>
</dbReference>
<evidence type="ECO:0000256" key="6">
    <source>
        <dbReference type="ARBA" id="ARBA00022801"/>
    </source>
</evidence>
<feature type="transmembrane region" description="Helical" evidence="11">
    <location>
        <begin position="182"/>
        <end position="199"/>
    </location>
</feature>
<keyword evidence="9 11" id="KW-0482">Metalloprotease</keyword>
<feature type="binding site" evidence="11">
    <location>
        <position position="176"/>
    </location>
    <ligand>
        <name>Zn(2+)</name>
        <dbReference type="ChEBI" id="CHEBI:29105"/>
        <note>catalytic</note>
    </ligand>
</feature>
<evidence type="ECO:0000256" key="9">
    <source>
        <dbReference type="ARBA" id="ARBA00023049"/>
    </source>
</evidence>
<dbReference type="EMBL" id="CP006868">
    <property type="protein sequence ID" value="UXD21726.1"/>
    <property type="molecule type" value="Genomic_DNA"/>
</dbReference>
<organism evidence="13 14">
    <name type="scientific">Ignicoccus pacificus DSM 13166</name>
    <dbReference type="NCBI Taxonomy" id="940294"/>
    <lineage>
        <taxon>Archaea</taxon>
        <taxon>Thermoproteota</taxon>
        <taxon>Thermoprotei</taxon>
        <taxon>Desulfurococcales</taxon>
        <taxon>Desulfurococcaceae</taxon>
        <taxon>Ignicoccus</taxon>
    </lineage>
</organism>
<dbReference type="GO" id="GO:0006508">
    <property type="term" value="P:proteolysis"/>
    <property type="evidence" value="ECO:0007669"/>
    <property type="project" value="UniProtKB-KW"/>
</dbReference>
<keyword evidence="14" id="KW-1185">Reference proteome</keyword>
<dbReference type="HAMAP" id="MF_00188">
    <property type="entry name" value="Pept_M48_protease_HtpX"/>
    <property type="match status" value="1"/>
</dbReference>
<evidence type="ECO:0000256" key="10">
    <source>
        <dbReference type="ARBA" id="ARBA00023136"/>
    </source>
</evidence>
<keyword evidence="6 11" id="KW-0378">Hydrolase</keyword>
<dbReference type="CDD" id="cd07338">
    <property type="entry name" value="M48B_HtpX_like"/>
    <property type="match status" value="1"/>
</dbReference>
<feature type="active site" evidence="11">
    <location>
        <position position="173"/>
    </location>
</feature>
<reference evidence="13" key="1">
    <citation type="submission" date="2013-11" db="EMBL/GenBank/DDBJ databases">
        <title>Comparative genomics of Ignicoccus.</title>
        <authorList>
            <person name="Podar M."/>
        </authorList>
    </citation>
    <scope>NUCLEOTIDE SEQUENCE</scope>
    <source>
        <strain evidence="13">DSM 13166</strain>
    </source>
</reference>
<dbReference type="PANTHER" id="PTHR43221:SF2">
    <property type="entry name" value="PROTEASE HTPX HOMOLOG"/>
    <property type="match status" value="1"/>
</dbReference>
<comment type="cofactor">
    <cofactor evidence="11">
        <name>Zn(2+)</name>
        <dbReference type="ChEBI" id="CHEBI:29105"/>
    </cofactor>
    <text evidence="11">Binds 1 zinc ion per subunit.</text>
</comment>
<dbReference type="AlphaFoldDB" id="A0A977K9Z6"/>
<dbReference type="GO" id="GO:0008270">
    <property type="term" value="F:zinc ion binding"/>
    <property type="evidence" value="ECO:0007669"/>
    <property type="project" value="UniProtKB-UniRule"/>
</dbReference>
<keyword evidence="8 11" id="KW-1133">Transmembrane helix</keyword>
<evidence type="ECO:0000259" key="12">
    <source>
        <dbReference type="Pfam" id="PF01435"/>
    </source>
</evidence>
<evidence type="ECO:0000313" key="13">
    <source>
        <dbReference type="EMBL" id="UXD21726.1"/>
    </source>
</evidence>
<keyword evidence="10 11" id="KW-0472">Membrane</keyword>
<evidence type="ECO:0000313" key="14">
    <source>
        <dbReference type="Proteomes" id="UP001063698"/>
    </source>
</evidence>
<gene>
    <name evidence="11" type="primary">htpX</name>
    <name evidence="13" type="ORF">IPA_07280</name>
</gene>
<evidence type="ECO:0000256" key="2">
    <source>
        <dbReference type="ARBA" id="ARBA00022475"/>
    </source>
</evidence>
<accession>A0A977K9Z6</accession>
<feature type="transmembrane region" description="Helical" evidence="11">
    <location>
        <begin position="42"/>
        <end position="66"/>
    </location>
</feature>
<keyword evidence="2 11" id="KW-1003">Cell membrane</keyword>
<dbReference type="InterPro" id="IPR001915">
    <property type="entry name" value="Peptidase_M48"/>
</dbReference>
<keyword evidence="4 11" id="KW-0812">Transmembrane</keyword>
<dbReference type="GO" id="GO:0005886">
    <property type="term" value="C:plasma membrane"/>
    <property type="evidence" value="ECO:0007669"/>
    <property type="project" value="UniProtKB-SubCell"/>
</dbReference>
<dbReference type="EC" id="3.4.24.-" evidence="11"/>
<comment type="subcellular location">
    <subcellularLocation>
        <location evidence="11">Cell membrane</location>
        <topology evidence="11">Multi-pass membrane protein</topology>
    </subcellularLocation>
</comment>
<feature type="transmembrane region" description="Helical" evidence="11">
    <location>
        <begin position="72"/>
        <end position="94"/>
    </location>
</feature>
<keyword evidence="3 11" id="KW-0645">Protease</keyword>
<dbReference type="Proteomes" id="UP001063698">
    <property type="component" value="Chromosome"/>
</dbReference>
<sequence>MFLFWGISYFIEPLILAVVLALFVGLAPVLSKTPKGEKQLKLFMALTVIGYAAVLYAGYALLVNYAGYVPSLMAFALIFTAFGLVQYLIAPWLINFMYGARPAEEVAPWLKESVDRLALKAGFRKPPKAMVADVNIPNAFAYGNFLTGKYIAVTRGLLESMPREEVEAVIGHELGHHKHKDIWVILALSLAPMFIYYLGRMLMEWGFWSGAMERDRENSSMGLFFAGIILVAVAMILNFIILQFNRLREYYADLHGARVRGKREMQRALARIHVEMEKLKSNPLLKKELSEFTESPAKMLFIYAFVNTFADPYYDIDVLVEKLKREDGSSFLEIFMSHPPIPKRLRFLDTIEE</sequence>
<protein>
    <recommendedName>
        <fullName evidence="11">Protease HtpX homolog</fullName>
        <ecNumber evidence="11">3.4.24.-</ecNumber>
    </recommendedName>
</protein>
<proteinExistence type="inferred from homology"/>
<dbReference type="Pfam" id="PF01435">
    <property type="entry name" value="Peptidase_M48"/>
    <property type="match status" value="1"/>
</dbReference>
<name>A0A977K9Z6_9CREN</name>
<dbReference type="Gene3D" id="3.30.2010.10">
    <property type="entry name" value="Metalloproteases ('zincins'), catalytic domain"/>
    <property type="match status" value="1"/>
</dbReference>
<evidence type="ECO:0000256" key="4">
    <source>
        <dbReference type="ARBA" id="ARBA00022692"/>
    </source>
</evidence>
<evidence type="ECO:0000256" key="7">
    <source>
        <dbReference type="ARBA" id="ARBA00022833"/>
    </source>
</evidence>
<evidence type="ECO:0000256" key="11">
    <source>
        <dbReference type="HAMAP-Rule" id="MF_00188"/>
    </source>
</evidence>
<feature type="transmembrane region" description="Helical" evidence="11">
    <location>
        <begin position="6"/>
        <end position="30"/>
    </location>
</feature>
<keyword evidence="7 11" id="KW-0862">Zinc</keyword>
<evidence type="ECO:0000256" key="3">
    <source>
        <dbReference type="ARBA" id="ARBA00022670"/>
    </source>
</evidence>
<evidence type="ECO:0000256" key="8">
    <source>
        <dbReference type="ARBA" id="ARBA00022989"/>
    </source>
</evidence>
<feature type="binding site" evidence="11">
    <location>
        <position position="172"/>
    </location>
    <ligand>
        <name>Zn(2+)</name>
        <dbReference type="ChEBI" id="CHEBI:29105"/>
        <note>catalytic</note>
    </ligand>
</feature>